<dbReference type="Proteomes" id="UP000231919">
    <property type="component" value="Unassembled WGS sequence"/>
</dbReference>
<proteinExistence type="predicted"/>
<accession>A0ABX4N8K7</accession>
<name>A0ABX4N8K7_9LEPT</name>
<sequence length="77" mass="8741">MFRENRIATLLLFAGLSAGVNCSERTTMNPLAHKTQKVLYMDASILRIIQIYLKTPVNDSHKQTKNCVFCHSDAMKI</sequence>
<protein>
    <submittedName>
        <fullName evidence="1">Uncharacterized protein</fullName>
    </submittedName>
</protein>
<keyword evidence="2" id="KW-1185">Reference proteome</keyword>
<dbReference type="EMBL" id="NPDP01000039">
    <property type="protein sequence ID" value="PJZ28454.1"/>
    <property type="molecule type" value="Genomic_DNA"/>
</dbReference>
<evidence type="ECO:0000313" key="2">
    <source>
        <dbReference type="Proteomes" id="UP000231919"/>
    </source>
</evidence>
<dbReference type="RefSeq" id="WP_100756276.1">
    <property type="nucleotide sequence ID" value="NZ_NPDP01000039.1"/>
</dbReference>
<evidence type="ECO:0000313" key="1">
    <source>
        <dbReference type="EMBL" id="PJZ28454.1"/>
    </source>
</evidence>
<comment type="caution">
    <text evidence="1">The sequence shown here is derived from an EMBL/GenBank/DDBJ whole genome shotgun (WGS) entry which is preliminary data.</text>
</comment>
<organism evidence="1 2">
    <name type="scientific">Leptospira kmetyi</name>
    <dbReference type="NCBI Taxonomy" id="408139"/>
    <lineage>
        <taxon>Bacteria</taxon>
        <taxon>Pseudomonadati</taxon>
        <taxon>Spirochaetota</taxon>
        <taxon>Spirochaetia</taxon>
        <taxon>Leptospirales</taxon>
        <taxon>Leptospiraceae</taxon>
        <taxon>Leptospira</taxon>
    </lineage>
</organism>
<reference evidence="1 2" key="1">
    <citation type="submission" date="2017-07" db="EMBL/GenBank/DDBJ databases">
        <title>Leptospira spp. isolated from tropical soils.</title>
        <authorList>
            <person name="Thibeaux R."/>
            <person name="Iraola G."/>
            <person name="Ferres I."/>
            <person name="Bierque E."/>
            <person name="Girault D."/>
            <person name="Soupe-Gilbert M.-E."/>
            <person name="Picardeau M."/>
            <person name="Goarant C."/>
        </authorList>
    </citation>
    <scope>NUCLEOTIDE SEQUENCE [LARGE SCALE GENOMIC DNA]</scope>
    <source>
        <strain evidence="1 2">JW2-C-B1</strain>
    </source>
</reference>
<gene>
    <name evidence="1" type="ORF">CH378_17980</name>
</gene>